<reference evidence="2 3" key="1">
    <citation type="submission" date="2016-07" db="EMBL/GenBank/DDBJ databases">
        <title>Characterization of isolates of Eisenbergiella tayi derived from blood cultures, using whole genome sequencing.</title>
        <authorList>
            <person name="Burdz T."/>
            <person name="Wiebe D."/>
            <person name="Huynh C."/>
            <person name="Bernard K."/>
        </authorList>
    </citation>
    <scope>NUCLEOTIDE SEQUENCE [LARGE SCALE GENOMIC DNA]</scope>
    <source>
        <strain evidence="2 3">NML 120489</strain>
    </source>
</reference>
<evidence type="ECO:0000259" key="1">
    <source>
        <dbReference type="Pfam" id="PF05368"/>
    </source>
</evidence>
<dbReference type="RefSeq" id="WP_069156968.1">
    <property type="nucleotide sequence ID" value="NZ_DBFYTC010000238.1"/>
</dbReference>
<proteinExistence type="predicted"/>
<dbReference type="SUPFAM" id="SSF51735">
    <property type="entry name" value="NAD(P)-binding Rossmann-fold domains"/>
    <property type="match status" value="1"/>
</dbReference>
<dbReference type="AlphaFoldDB" id="A0A1E3ATB6"/>
<dbReference type="Proteomes" id="UP000095003">
    <property type="component" value="Unassembled WGS sequence"/>
</dbReference>
<evidence type="ECO:0000313" key="3">
    <source>
        <dbReference type="Proteomes" id="UP000095003"/>
    </source>
</evidence>
<accession>A0A1E3ATB6</accession>
<dbReference type="EC" id="1.7.-.-" evidence="2"/>
<dbReference type="Gene3D" id="3.40.50.720">
    <property type="entry name" value="NAD(P)-binding Rossmann-like Domain"/>
    <property type="match status" value="1"/>
</dbReference>
<protein>
    <submittedName>
        <fullName evidence="2">NAD(P)H azoreductase</fullName>
        <ecNumber evidence="2">1.7.-.-</ecNumber>
    </submittedName>
</protein>
<dbReference type="EMBL" id="MCGI01000002">
    <property type="protein sequence ID" value="ODM11761.1"/>
    <property type="molecule type" value="Genomic_DNA"/>
</dbReference>
<dbReference type="PATRIC" id="fig|1432052.3.peg.2622"/>
<dbReference type="PANTHER" id="PTHR43162">
    <property type="match status" value="1"/>
</dbReference>
<dbReference type="CDD" id="cd05269">
    <property type="entry name" value="TMR_SDR_a"/>
    <property type="match status" value="1"/>
</dbReference>
<dbReference type="GO" id="GO:0016491">
    <property type="term" value="F:oxidoreductase activity"/>
    <property type="evidence" value="ECO:0007669"/>
    <property type="project" value="UniProtKB-KW"/>
</dbReference>
<sequence length="286" mass="32609">MGKILITGATGNVGRYTAEYLLGAGEEVKAASKSKDKVTKLFGNAAEYCEFDFQRPETFDGALKETDRVFLMRPPQMGNPEELYPFLDAVKKKGDIRLVVFLSLQGAEKNPMPPHHKIEKYMIHTSLPYCFMRPGFFMQNLSGVHAFEIKYFDRIVVPAGKSLTGFIDARDIGDISGMVLSRPEGHEEKAYEITGPEAIDYYKAAEILSQELGRKITYTEVSPGKALYYWTHIRGLEEEYSKVMNMLYRLTRMGMAKTVTDDFEKITGRKARSFQEFVRENKESWI</sequence>
<dbReference type="Pfam" id="PF05368">
    <property type="entry name" value="NmrA"/>
    <property type="match status" value="1"/>
</dbReference>
<comment type="caution">
    <text evidence="2">The sequence shown here is derived from an EMBL/GenBank/DDBJ whole genome shotgun (WGS) entry which is preliminary data.</text>
</comment>
<name>A0A1E3ATB6_9FIRM</name>
<gene>
    <name evidence="2" type="primary">azoB</name>
    <name evidence="2" type="ORF">BEH84_02376</name>
</gene>
<dbReference type="Gene3D" id="3.90.25.10">
    <property type="entry name" value="UDP-galactose 4-epimerase, domain 1"/>
    <property type="match status" value="1"/>
</dbReference>
<dbReference type="InterPro" id="IPR051604">
    <property type="entry name" value="Ergot_Alk_Oxidoreductase"/>
</dbReference>
<keyword evidence="2" id="KW-0560">Oxidoreductase</keyword>
<evidence type="ECO:0000313" key="2">
    <source>
        <dbReference type="EMBL" id="ODM11761.1"/>
    </source>
</evidence>
<dbReference type="PANTHER" id="PTHR43162:SF1">
    <property type="entry name" value="PRESTALK A DIFFERENTIATION PROTEIN A"/>
    <property type="match status" value="1"/>
</dbReference>
<organism evidence="2 3">
    <name type="scientific">Eisenbergiella tayi</name>
    <dbReference type="NCBI Taxonomy" id="1432052"/>
    <lineage>
        <taxon>Bacteria</taxon>
        <taxon>Bacillati</taxon>
        <taxon>Bacillota</taxon>
        <taxon>Clostridia</taxon>
        <taxon>Lachnospirales</taxon>
        <taxon>Lachnospiraceae</taxon>
        <taxon>Eisenbergiella</taxon>
    </lineage>
</organism>
<feature type="domain" description="NmrA-like" evidence="1">
    <location>
        <begin position="3"/>
        <end position="250"/>
    </location>
</feature>
<dbReference type="InterPro" id="IPR036291">
    <property type="entry name" value="NAD(P)-bd_dom_sf"/>
</dbReference>
<dbReference type="GeneID" id="93303772"/>
<dbReference type="InterPro" id="IPR008030">
    <property type="entry name" value="NmrA-like"/>
</dbReference>